<sequence>MTKSIIAVSDGIPSEQVQKIKELVGDRFIVQYVGDLSLGDYSSIEIMYGWSSELGQAVFDLPNCRLKWIQAESAGVNHINQQKLVERNCLLSSASGIHGHQMSESILGMIFAYTRQLKTSILNQEKHRWVNPLSTTDLVDKRVMIIGTGKIGQTLANILQPFKAKVIGVNRQGHDYPGFDEIIQQKNLLDNLSDCDIIVSLLPETPATVNLYNQTFFNRVKPGVIFINAGRGSAVNELDLIHACQKGQVAFAGLDVTQSEPLPEDSPLWDEANILVVPHLSGSTDQYYHRLWPIFEENLQMYLTEKEINVNKINLDNGY</sequence>
<keyword evidence="2" id="KW-0520">NAD</keyword>
<evidence type="ECO:0000256" key="2">
    <source>
        <dbReference type="ARBA" id="ARBA00023027"/>
    </source>
</evidence>
<dbReference type="GO" id="GO:0016491">
    <property type="term" value="F:oxidoreductase activity"/>
    <property type="evidence" value="ECO:0007669"/>
    <property type="project" value="UniProtKB-KW"/>
</dbReference>
<keyword evidence="1" id="KW-0560">Oxidoreductase</keyword>
<dbReference type="OrthoDB" id="9805416at2"/>
<dbReference type="KEGG" id="vpi:BW732_09550"/>
<dbReference type="EMBL" id="CP019609">
    <property type="protein sequence ID" value="AQP54447.1"/>
    <property type="molecule type" value="Genomic_DNA"/>
</dbReference>
<dbReference type="Pfam" id="PF02826">
    <property type="entry name" value="2-Hacid_dh_C"/>
    <property type="match status" value="1"/>
</dbReference>
<dbReference type="AlphaFoldDB" id="A0A1Q2D7Y1"/>
<protein>
    <submittedName>
        <fullName evidence="3">Uncharacterized protein</fullName>
    </submittedName>
</protein>
<dbReference type="STRING" id="633807.BW732_09550"/>
<dbReference type="RefSeq" id="WP_077276527.1">
    <property type="nucleotide sequence ID" value="NZ_CP019609.1"/>
</dbReference>
<gene>
    <name evidence="3" type="ORF">BW732_09550</name>
</gene>
<evidence type="ECO:0000313" key="3">
    <source>
        <dbReference type="EMBL" id="AQP54447.1"/>
    </source>
</evidence>
<dbReference type="PANTHER" id="PTHR43333">
    <property type="entry name" value="2-HACID_DH_C DOMAIN-CONTAINING PROTEIN"/>
    <property type="match status" value="1"/>
</dbReference>
<dbReference type="GO" id="GO:0051287">
    <property type="term" value="F:NAD binding"/>
    <property type="evidence" value="ECO:0007669"/>
    <property type="project" value="InterPro"/>
</dbReference>
<dbReference type="InterPro" id="IPR006140">
    <property type="entry name" value="D-isomer_DH_NAD-bd"/>
</dbReference>
<name>A0A1Q2D7Y1_9ENTE</name>
<dbReference type="InterPro" id="IPR036291">
    <property type="entry name" value="NAD(P)-bd_dom_sf"/>
</dbReference>
<dbReference type="PANTHER" id="PTHR43333:SF1">
    <property type="entry name" value="D-ISOMER SPECIFIC 2-HYDROXYACID DEHYDROGENASE NAD-BINDING DOMAIN-CONTAINING PROTEIN"/>
    <property type="match status" value="1"/>
</dbReference>
<accession>A0A1Q2D7Y1</accession>
<reference evidence="3 4" key="1">
    <citation type="journal article" date="2010" name="Int. J. Syst. Evol. Microbiol.">
        <title>Vagococcus penaei sp. nov., isolated from spoilage microbiota of cooked shrimp (Penaeus vannamei).</title>
        <authorList>
            <person name="Jaffres E."/>
            <person name="Prevost H."/>
            <person name="Rossero A."/>
            <person name="Joffraud J.J."/>
            <person name="Dousset X."/>
        </authorList>
    </citation>
    <scope>NUCLEOTIDE SEQUENCE [LARGE SCALE GENOMIC DNA]</scope>
    <source>
        <strain evidence="3 4">CD276</strain>
    </source>
</reference>
<evidence type="ECO:0000313" key="4">
    <source>
        <dbReference type="Proteomes" id="UP000188246"/>
    </source>
</evidence>
<evidence type="ECO:0000256" key="1">
    <source>
        <dbReference type="ARBA" id="ARBA00023002"/>
    </source>
</evidence>
<keyword evidence="4" id="KW-1185">Reference proteome</keyword>
<dbReference type="SUPFAM" id="SSF52283">
    <property type="entry name" value="Formate/glycerate dehydrogenase catalytic domain-like"/>
    <property type="match status" value="1"/>
</dbReference>
<organism evidence="3 4">
    <name type="scientific">Vagococcus penaei</name>
    <dbReference type="NCBI Taxonomy" id="633807"/>
    <lineage>
        <taxon>Bacteria</taxon>
        <taxon>Bacillati</taxon>
        <taxon>Bacillota</taxon>
        <taxon>Bacilli</taxon>
        <taxon>Lactobacillales</taxon>
        <taxon>Enterococcaceae</taxon>
        <taxon>Vagococcus</taxon>
    </lineage>
</organism>
<proteinExistence type="predicted"/>
<dbReference type="SUPFAM" id="SSF51735">
    <property type="entry name" value="NAD(P)-binding Rossmann-fold domains"/>
    <property type="match status" value="1"/>
</dbReference>
<dbReference type="Proteomes" id="UP000188246">
    <property type="component" value="Chromosome"/>
</dbReference>
<dbReference type="Gene3D" id="3.40.50.720">
    <property type="entry name" value="NAD(P)-binding Rossmann-like Domain"/>
    <property type="match status" value="2"/>
</dbReference>